<evidence type="ECO:0000313" key="2">
    <source>
        <dbReference type="EMBL" id="MCQ8278639.1"/>
    </source>
</evidence>
<protein>
    <submittedName>
        <fullName evidence="2">Type VI secretion system baseplate subunit TssE</fullName>
    </submittedName>
</protein>
<accession>A0ABT1W6Y3</accession>
<proteinExistence type="predicted"/>
<gene>
    <name evidence="2" type="primary">tssE</name>
    <name evidence="2" type="ORF">NFI95_09265</name>
</gene>
<dbReference type="InterPro" id="IPR017737">
    <property type="entry name" value="TssE1-like"/>
</dbReference>
<reference evidence="2 3" key="1">
    <citation type="submission" date="2022-06" db="EMBL/GenBank/DDBJ databases">
        <title>Endosaccharibacter gen. nov., sp. nov., endophytic bacteria isolated from sugarcane.</title>
        <authorList>
            <person name="Pitiwittayakul N."/>
            <person name="Yukphan P."/>
            <person name="Charoenyingcharoen P."/>
            <person name="Tanasupawat S."/>
        </authorList>
    </citation>
    <scope>NUCLEOTIDE SEQUENCE [LARGE SCALE GENOMIC DNA]</scope>
    <source>
        <strain evidence="2 3">KSS8</strain>
    </source>
</reference>
<dbReference type="NCBIfam" id="TIGR03357">
    <property type="entry name" value="VI_zyme"/>
    <property type="match status" value="1"/>
</dbReference>
<dbReference type="InterPro" id="IPR053176">
    <property type="entry name" value="T6SS_TssE1-like"/>
</dbReference>
<dbReference type="InterPro" id="IPR007048">
    <property type="entry name" value="IraD/Gp25-like"/>
</dbReference>
<dbReference type="RefSeq" id="WP_422864121.1">
    <property type="nucleotide sequence ID" value="NZ_JAMSKV010000007.1"/>
</dbReference>
<dbReference type="Proteomes" id="UP001524587">
    <property type="component" value="Unassembled WGS sequence"/>
</dbReference>
<sequence>MVRNGRASAVRVRTSVLDRLADAAPDQAADPAADAPTVPDLLRLVQRDLEMLLNARKPWQVLDRSRPDLRLSPLGYGLGDLGAGALNHAADKEVLRSEIEALIRRFEPRLAEVRVTALASDSPLATTLPLSIDGLLLVDPDPEPVRFGTVVDPLSPAVMLRTLRDL</sequence>
<comment type="caution">
    <text evidence="2">The sequence shown here is derived from an EMBL/GenBank/DDBJ whole genome shotgun (WGS) entry which is preliminary data.</text>
</comment>
<dbReference type="Pfam" id="PF04965">
    <property type="entry name" value="GPW_gp25"/>
    <property type="match status" value="1"/>
</dbReference>
<dbReference type="SUPFAM" id="SSF160719">
    <property type="entry name" value="gpW/gp25-like"/>
    <property type="match status" value="1"/>
</dbReference>
<dbReference type="PANTHER" id="PTHR38595:SF1">
    <property type="entry name" value="TYPE VI SECRETION SYSTEM COMPONENT TSSE1"/>
    <property type="match status" value="1"/>
</dbReference>
<dbReference type="PANTHER" id="PTHR38595">
    <property type="entry name" value="CYTOPLASMIC PROTEIN-RELATED"/>
    <property type="match status" value="1"/>
</dbReference>
<evidence type="ECO:0000259" key="1">
    <source>
        <dbReference type="Pfam" id="PF04965"/>
    </source>
</evidence>
<dbReference type="EMBL" id="JAMSKV010000007">
    <property type="protein sequence ID" value="MCQ8278639.1"/>
    <property type="molecule type" value="Genomic_DNA"/>
</dbReference>
<name>A0ABT1W6Y3_9PROT</name>
<feature type="domain" description="IraD/Gp25-like" evidence="1">
    <location>
        <begin position="41"/>
        <end position="140"/>
    </location>
</feature>
<keyword evidence="3" id="KW-1185">Reference proteome</keyword>
<evidence type="ECO:0000313" key="3">
    <source>
        <dbReference type="Proteomes" id="UP001524587"/>
    </source>
</evidence>
<organism evidence="2 3">
    <name type="scientific">Endosaccharibacter trunci</name>
    <dbReference type="NCBI Taxonomy" id="2812733"/>
    <lineage>
        <taxon>Bacteria</taxon>
        <taxon>Pseudomonadati</taxon>
        <taxon>Pseudomonadota</taxon>
        <taxon>Alphaproteobacteria</taxon>
        <taxon>Acetobacterales</taxon>
        <taxon>Acetobacteraceae</taxon>
        <taxon>Endosaccharibacter</taxon>
    </lineage>
</organism>